<keyword evidence="6" id="KW-0847">Vitamin C</keyword>
<evidence type="ECO:0000256" key="7">
    <source>
        <dbReference type="ARBA" id="ARBA00022964"/>
    </source>
</evidence>
<reference evidence="13 14" key="1">
    <citation type="journal article" date="2016" name="Genome Biol. Evol.">
        <title>Gene Family Evolution Reflects Adaptation to Soil Environmental Stressors in the Genome of the Collembolan Orchesella cincta.</title>
        <authorList>
            <person name="Faddeeva-Vakhrusheva A."/>
            <person name="Derks M.F."/>
            <person name="Anvar S.Y."/>
            <person name="Agamennone V."/>
            <person name="Suring W."/>
            <person name="Smit S."/>
            <person name="van Straalen N.M."/>
            <person name="Roelofs D."/>
        </authorList>
    </citation>
    <scope>NUCLEOTIDE SEQUENCE [LARGE SCALE GENOMIC DNA]</scope>
    <source>
        <tissue evidence="13">Mixed pool</tissue>
    </source>
</reference>
<evidence type="ECO:0000313" key="14">
    <source>
        <dbReference type="Proteomes" id="UP000094527"/>
    </source>
</evidence>
<evidence type="ECO:0000313" key="13">
    <source>
        <dbReference type="EMBL" id="ODN01143.1"/>
    </source>
</evidence>
<dbReference type="AlphaFoldDB" id="A0A1D2N7A4"/>
<dbReference type="InterPro" id="IPR008775">
    <property type="entry name" value="Phytyl_CoA_dOase-like"/>
</dbReference>
<comment type="similarity">
    <text evidence="4">Belongs to the PhyH family.</text>
</comment>
<gene>
    <name evidence="13" type="ORF">Ocin01_05532</name>
</gene>
<keyword evidence="7 13" id="KW-0223">Dioxygenase</keyword>
<keyword evidence="5" id="KW-0479">Metal-binding</keyword>
<organism evidence="13 14">
    <name type="scientific">Orchesella cincta</name>
    <name type="common">Springtail</name>
    <name type="synonym">Podura cincta</name>
    <dbReference type="NCBI Taxonomy" id="48709"/>
    <lineage>
        <taxon>Eukaryota</taxon>
        <taxon>Metazoa</taxon>
        <taxon>Ecdysozoa</taxon>
        <taxon>Arthropoda</taxon>
        <taxon>Hexapoda</taxon>
        <taxon>Collembola</taxon>
        <taxon>Entomobryomorpha</taxon>
        <taxon>Entomobryoidea</taxon>
        <taxon>Orchesellidae</taxon>
        <taxon>Orchesellinae</taxon>
        <taxon>Orchesella</taxon>
    </lineage>
</organism>
<dbReference type="GO" id="GO:0005777">
    <property type="term" value="C:peroxisome"/>
    <property type="evidence" value="ECO:0007669"/>
    <property type="project" value="UniProtKB-ARBA"/>
</dbReference>
<evidence type="ECO:0000256" key="4">
    <source>
        <dbReference type="ARBA" id="ARBA00005830"/>
    </source>
</evidence>
<dbReference type="PANTHER" id="PTHR21308">
    <property type="entry name" value="PHYTANOYL-COA ALPHA-HYDROXYLASE"/>
    <property type="match status" value="1"/>
</dbReference>
<dbReference type="GO" id="GO:0048244">
    <property type="term" value="F:phytanoyl-CoA dioxygenase activity"/>
    <property type="evidence" value="ECO:0007669"/>
    <property type="project" value="UniProtKB-EC"/>
</dbReference>
<evidence type="ECO:0000256" key="8">
    <source>
        <dbReference type="ARBA" id="ARBA00023002"/>
    </source>
</evidence>
<comment type="cofactor">
    <cofactor evidence="2">
        <name>Fe cation</name>
        <dbReference type="ChEBI" id="CHEBI:24875"/>
    </cofactor>
</comment>
<keyword evidence="14" id="KW-1185">Reference proteome</keyword>
<accession>A0A1D2N7A4</accession>
<evidence type="ECO:0000256" key="10">
    <source>
        <dbReference type="ARBA" id="ARBA00034809"/>
    </source>
</evidence>
<comment type="caution">
    <text evidence="13">The sequence shown here is derived from an EMBL/GenBank/DDBJ whole genome shotgun (WGS) entry which is preliminary data.</text>
</comment>
<protein>
    <recommendedName>
        <fullName evidence="10">phytanoyl-CoA dioxygenase</fullName>
        <ecNumber evidence="10">1.14.11.18</ecNumber>
    </recommendedName>
    <alternativeName>
        <fullName evidence="11">Phytanic acid oxidase</fullName>
    </alternativeName>
    <alternativeName>
        <fullName evidence="12">Phytanoyl-CoA alpha-hydroxylase</fullName>
    </alternativeName>
</protein>
<dbReference type="SUPFAM" id="SSF51197">
    <property type="entry name" value="Clavaminate synthase-like"/>
    <property type="match status" value="1"/>
</dbReference>
<dbReference type="GO" id="GO:0031418">
    <property type="term" value="F:L-ascorbic acid binding"/>
    <property type="evidence" value="ECO:0007669"/>
    <property type="project" value="UniProtKB-KW"/>
</dbReference>
<evidence type="ECO:0000256" key="1">
    <source>
        <dbReference type="ARBA" id="ARBA00001961"/>
    </source>
</evidence>
<keyword evidence="9" id="KW-0408">Iron</keyword>
<dbReference type="EC" id="1.14.11.18" evidence="10"/>
<dbReference type="EMBL" id="LJIJ01000169">
    <property type="protein sequence ID" value="ODN01143.1"/>
    <property type="molecule type" value="Genomic_DNA"/>
</dbReference>
<dbReference type="Proteomes" id="UP000094527">
    <property type="component" value="Unassembled WGS sequence"/>
</dbReference>
<dbReference type="OrthoDB" id="2328924at2759"/>
<evidence type="ECO:0000256" key="6">
    <source>
        <dbReference type="ARBA" id="ARBA00022896"/>
    </source>
</evidence>
<comment type="cofactor">
    <cofactor evidence="1">
        <name>L-ascorbate</name>
        <dbReference type="ChEBI" id="CHEBI:38290"/>
    </cofactor>
</comment>
<dbReference type="GO" id="GO:0001561">
    <property type="term" value="P:fatty acid alpha-oxidation"/>
    <property type="evidence" value="ECO:0007669"/>
    <property type="project" value="InterPro"/>
</dbReference>
<evidence type="ECO:0000256" key="5">
    <source>
        <dbReference type="ARBA" id="ARBA00022723"/>
    </source>
</evidence>
<sequence>MSTAAAAERLRVIKGHLENGKLDANKGEKRFRFTLKSHPLLTEADRIFYEENGYVVVRNLLPHQLLDKWSQRFRDICDEKVDKGRITLMKDLSLAKTGVTGERLYNKIQDFMWDEVLYEFIAYPELCDLIECFVGPNMNAMHTMLINKPPDAGSETSRHPLHQDLHYFPFRPADKIVCAWTAMERVTRDNGCLVVLPGTHRGMLLPHEYPSWENGVNKMYHGIVGFDGHNRMHLPMEKGDTVFFHPILIHGSGANRTKGFRKAISCHYAASECHWIDVKGTTQQSIADEVEELAKKRGVTLDIQDIWKYRSRLVRGNEINL</sequence>
<name>A0A1D2N7A4_ORCCI</name>
<proteinExistence type="inferred from homology"/>
<keyword evidence="8" id="KW-0560">Oxidoreductase</keyword>
<dbReference type="OMA" id="CCAWTAM"/>
<evidence type="ECO:0000256" key="9">
    <source>
        <dbReference type="ARBA" id="ARBA00023004"/>
    </source>
</evidence>
<evidence type="ECO:0000256" key="11">
    <source>
        <dbReference type="ARBA" id="ARBA00034921"/>
    </source>
</evidence>
<dbReference type="FunFam" id="2.60.120.620:FF:000012">
    <property type="entry name" value="Phytanoyl-CoA dioxygenase, peroxisomal"/>
    <property type="match status" value="1"/>
</dbReference>
<dbReference type="PANTHER" id="PTHR21308:SF1">
    <property type="entry name" value="PHYTANOYL-COA DIOXYGENASE, PEROXISOMAL"/>
    <property type="match status" value="1"/>
</dbReference>
<evidence type="ECO:0000256" key="3">
    <source>
        <dbReference type="ARBA" id="ARBA00004872"/>
    </source>
</evidence>
<dbReference type="Pfam" id="PF05721">
    <property type="entry name" value="PhyH"/>
    <property type="match status" value="1"/>
</dbReference>
<evidence type="ECO:0000256" key="12">
    <source>
        <dbReference type="ARBA" id="ARBA00034924"/>
    </source>
</evidence>
<dbReference type="STRING" id="48709.A0A1D2N7A4"/>
<dbReference type="InterPro" id="IPR047128">
    <property type="entry name" value="PhyH"/>
</dbReference>
<dbReference type="Gene3D" id="2.60.120.620">
    <property type="entry name" value="q2cbj1_9rhob like domain"/>
    <property type="match status" value="1"/>
</dbReference>
<comment type="pathway">
    <text evidence="3">Lipid metabolism; fatty acid metabolism.</text>
</comment>
<evidence type="ECO:0000256" key="2">
    <source>
        <dbReference type="ARBA" id="ARBA00001962"/>
    </source>
</evidence>
<dbReference type="GO" id="GO:0046872">
    <property type="term" value="F:metal ion binding"/>
    <property type="evidence" value="ECO:0007669"/>
    <property type="project" value="UniProtKB-KW"/>
</dbReference>